<feature type="non-terminal residue" evidence="1">
    <location>
        <position position="67"/>
    </location>
</feature>
<proteinExistence type="predicted"/>
<reference evidence="1 2" key="1">
    <citation type="submission" date="2018-11" db="EMBL/GenBank/DDBJ databases">
        <authorList>
            <consortium name="Pathogen Informatics"/>
        </authorList>
    </citation>
    <scope>NUCLEOTIDE SEQUENCE [LARGE SCALE GENOMIC DNA]</scope>
</reference>
<dbReference type="OrthoDB" id="5862608at2759"/>
<gene>
    <name evidence="1" type="ORF">CGOC_LOCUS13721</name>
</gene>
<protein>
    <submittedName>
        <fullName evidence="1">Uncharacterized protein</fullName>
    </submittedName>
</protein>
<evidence type="ECO:0000313" key="2">
    <source>
        <dbReference type="Proteomes" id="UP000271889"/>
    </source>
</evidence>
<accession>A0A3P7N746</accession>
<dbReference type="Proteomes" id="UP000271889">
    <property type="component" value="Unassembled WGS sequence"/>
</dbReference>
<keyword evidence="2" id="KW-1185">Reference proteome</keyword>
<organism evidence="1 2">
    <name type="scientific">Cylicostephanus goldi</name>
    <name type="common">Nematode worm</name>
    <dbReference type="NCBI Taxonomy" id="71465"/>
    <lineage>
        <taxon>Eukaryota</taxon>
        <taxon>Metazoa</taxon>
        <taxon>Ecdysozoa</taxon>
        <taxon>Nematoda</taxon>
        <taxon>Chromadorea</taxon>
        <taxon>Rhabditida</taxon>
        <taxon>Rhabditina</taxon>
        <taxon>Rhabditomorpha</taxon>
        <taxon>Strongyloidea</taxon>
        <taxon>Strongylidae</taxon>
        <taxon>Cylicostephanus</taxon>
    </lineage>
</organism>
<dbReference type="EMBL" id="UYRV01134335">
    <property type="protein sequence ID" value="VDN38394.1"/>
    <property type="molecule type" value="Genomic_DNA"/>
</dbReference>
<evidence type="ECO:0000313" key="1">
    <source>
        <dbReference type="EMBL" id="VDN38394.1"/>
    </source>
</evidence>
<name>A0A3P7N746_CYLGO</name>
<sequence length="67" mass="8000">MYFFHPLILYIVVFYGELIGRWRRFKKAYAEWWNNDIDIAQLVDRSIEPPPAQLDLDSVLHMCSSNP</sequence>
<dbReference type="AlphaFoldDB" id="A0A3P7N746"/>